<evidence type="ECO:0000313" key="1">
    <source>
        <dbReference type="EMBL" id="VTJ90887.1"/>
    </source>
</evidence>
<evidence type="ECO:0000313" key="2">
    <source>
        <dbReference type="Proteomes" id="UP000335636"/>
    </source>
</evidence>
<dbReference type="AlphaFoldDB" id="A0A5E4D9D7"/>
<dbReference type="EMBL" id="CABDUW010005272">
    <property type="protein sequence ID" value="VTJ90887.1"/>
    <property type="molecule type" value="Genomic_DNA"/>
</dbReference>
<accession>A0A5E4D9D7</accession>
<gene>
    <name evidence="1" type="ORF">MONAX_5E041168</name>
</gene>
<proteinExistence type="predicted"/>
<protein>
    <submittedName>
        <fullName evidence="1">Uncharacterized protein</fullName>
    </submittedName>
</protein>
<name>A0A5E4D9D7_MARMO</name>
<reference evidence="1" key="1">
    <citation type="submission" date="2019-04" db="EMBL/GenBank/DDBJ databases">
        <authorList>
            <person name="Alioto T."/>
            <person name="Alioto T."/>
        </authorList>
    </citation>
    <scope>NUCLEOTIDE SEQUENCE [LARGE SCALE GENOMIC DNA]</scope>
</reference>
<organism evidence="1 2">
    <name type="scientific">Marmota monax</name>
    <name type="common">Woodchuck</name>
    <dbReference type="NCBI Taxonomy" id="9995"/>
    <lineage>
        <taxon>Eukaryota</taxon>
        <taxon>Metazoa</taxon>
        <taxon>Chordata</taxon>
        <taxon>Craniata</taxon>
        <taxon>Vertebrata</taxon>
        <taxon>Euteleostomi</taxon>
        <taxon>Mammalia</taxon>
        <taxon>Eutheria</taxon>
        <taxon>Euarchontoglires</taxon>
        <taxon>Glires</taxon>
        <taxon>Rodentia</taxon>
        <taxon>Sciuromorpha</taxon>
        <taxon>Sciuridae</taxon>
        <taxon>Xerinae</taxon>
        <taxon>Marmotini</taxon>
        <taxon>Marmota</taxon>
    </lineage>
</organism>
<keyword evidence="2" id="KW-1185">Reference proteome</keyword>
<comment type="caution">
    <text evidence="1">The sequence shown here is derived from an EMBL/GenBank/DDBJ whole genome shotgun (WGS) entry which is preliminary data.</text>
</comment>
<sequence length="135" mass="15175">MTQPPEEAEGLEALWRVSGVSPLSKAVEAGVWCPQVIVSAKFPAAQEELSWQVQASFPHLPLSVPSGPPATGQCHLHSKQVCSSHFTELCANYLWKHFTYTPRIVLHQLFRFLSLLRLITKITHHTDLSYEIKKS</sequence>
<dbReference type="Proteomes" id="UP000335636">
    <property type="component" value="Unassembled WGS sequence"/>
</dbReference>